<organism evidence="3">
    <name type="scientific">Anisakis simplex</name>
    <name type="common">Herring worm</name>
    <dbReference type="NCBI Taxonomy" id="6269"/>
    <lineage>
        <taxon>Eukaryota</taxon>
        <taxon>Metazoa</taxon>
        <taxon>Ecdysozoa</taxon>
        <taxon>Nematoda</taxon>
        <taxon>Chromadorea</taxon>
        <taxon>Rhabditida</taxon>
        <taxon>Spirurina</taxon>
        <taxon>Ascaridomorpha</taxon>
        <taxon>Ascaridoidea</taxon>
        <taxon>Anisakidae</taxon>
        <taxon>Anisakis</taxon>
        <taxon>Anisakis simplex complex</taxon>
    </lineage>
</organism>
<evidence type="ECO:0000313" key="3">
    <source>
        <dbReference type="WBParaSite" id="ASIM_0000799801-mRNA-1"/>
    </source>
</evidence>
<dbReference type="EMBL" id="UYRR01019502">
    <property type="protein sequence ID" value="VDK29995.1"/>
    <property type="molecule type" value="Genomic_DNA"/>
</dbReference>
<gene>
    <name evidence="1" type="ORF">ASIM_LOCUS7761</name>
</gene>
<dbReference type="WBParaSite" id="ASIM_0000799801-mRNA-1">
    <property type="protein sequence ID" value="ASIM_0000799801-mRNA-1"/>
    <property type="gene ID" value="ASIM_0000799801"/>
</dbReference>
<protein>
    <submittedName>
        <fullName evidence="1 3">Uncharacterized protein</fullName>
    </submittedName>
</protein>
<dbReference type="Proteomes" id="UP000267096">
    <property type="component" value="Unassembled WGS sequence"/>
</dbReference>
<proteinExistence type="predicted"/>
<sequence>MSGSKADRRRGLDRKDGGRIVGFGDPLLDGQQLGENDNGDKVYLVVVGGWKLSEEFQLEIVFSDNTATCRD</sequence>
<name>A0A0M3JK26_ANISI</name>
<evidence type="ECO:0000313" key="2">
    <source>
        <dbReference type="Proteomes" id="UP000267096"/>
    </source>
</evidence>
<evidence type="ECO:0000313" key="1">
    <source>
        <dbReference type="EMBL" id="VDK29995.1"/>
    </source>
</evidence>
<reference evidence="1 2" key="2">
    <citation type="submission" date="2018-11" db="EMBL/GenBank/DDBJ databases">
        <authorList>
            <consortium name="Pathogen Informatics"/>
        </authorList>
    </citation>
    <scope>NUCLEOTIDE SEQUENCE [LARGE SCALE GENOMIC DNA]</scope>
</reference>
<keyword evidence="2" id="KW-1185">Reference proteome</keyword>
<dbReference type="AlphaFoldDB" id="A0A0M3JK26"/>
<accession>A0A0M3JK26</accession>
<reference evidence="3" key="1">
    <citation type="submission" date="2017-02" db="UniProtKB">
        <authorList>
            <consortium name="WormBaseParasite"/>
        </authorList>
    </citation>
    <scope>IDENTIFICATION</scope>
</reference>